<keyword evidence="3" id="KW-1185">Reference proteome</keyword>
<dbReference type="PANTHER" id="PTHR45654:SF112">
    <property type="entry name" value="HOMEODOMAIN LEUCINE ZIPPER FAMILY IV PROTEIN"/>
    <property type="match status" value="1"/>
</dbReference>
<dbReference type="Pfam" id="PF25797">
    <property type="entry name" value="PDF2_C"/>
    <property type="match status" value="1"/>
</dbReference>
<reference evidence="2" key="1">
    <citation type="journal article" date="2018" name="DNA Res.">
        <title>Multiple hybrid de novo genome assembly of finger millet, an orphan allotetraploid crop.</title>
        <authorList>
            <person name="Hatakeyama M."/>
            <person name="Aluri S."/>
            <person name="Balachadran M.T."/>
            <person name="Sivarajan S.R."/>
            <person name="Patrignani A."/>
            <person name="Gruter S."/>
            <person name="Poveda L."/>
            <person name="Shimizu-Inatsugi R."/>
            <person name="Baeten J."/>
            <person name="Francoijs K.J."/>
            <person name="Nataraja K.N."/>
            <person name="Reddy Y.A.N."/>
            <person name="Phadnis S."/>
            <person name="Ravikumar R.L."/>
            <person name="Schlapbach R."/>
            <person name="Sreeman S.M."/>
            <person name="Shimizu K.K."/>
        </authorList>
    </citation>
    <scope>NUCLEOTIDE SEQUENCE</scope>
</reference>
<evidence type="ECO:0000313" key="3">
    <source>
        <dbReference type="Proteomes" id="UP001054889"/>
    </source>
</evidence>
<proteinExistence type="predicted"/>
<dbReference type="SUPFAM" id="SSF55961">
    <property type="entry name" value="Bet v1-like"/>
    <property type="match status" value="1"/>
</dbReference>
<dbReference type="AlphaFoldDB" id="A0AAV5ETH5"/>
<dbReference type="InterPro" id="IPR057993">
    <property type="entry name" value="HD-Zip_IV_C"/>
</dbReference>
<dbReference type="PANTHER" id="PTHR45654">
    <property type="entry name" value="HOMEOBOX-LEUCINE ZIPPER PROTEIN MERISTEM L1"/>
    <property type="match status" value="1"/>
</dbReference>
<accession>A0AAV5ETH5</accession>
<protein>
    <recommendedName>
        <fullName evidence="1">HD-Zip IV C-terminal domain-containing protein</fullName>
    </recommendedName>
</protein>
<feature type="domain" description="HD-Zip IV C-terminal" evidence="1">
    <location>
        <begin position="15"/>
        <end position="249"/>
    </location>
</feature>
<reference evidence="2" key="2">
    <citation type="submission" date="2021-12" db="EMBL/GenBank/DDBJ databases">
        <title>Resequencing data analysis of finger millet.</title>
        <authorList>
            <person name="Hatakeyama M."/>
            <person name="Aluri S."/>
            <person name="Balachadran M.T."/>
            <person name="Sivarajan S.R."/>
            <person name="Poveda L."/>
            <person name="Shimizu-Inatsugi R."/>
            <person name="Schlapbach R."/>
            <person name="Sreeman S.M."/>
            <person name="Shimizu K.K."/>
        </authorList>
    </citation>
    <scope>NUCLEOTIDE SEQUENCE</scope>
</reference>
<comment type="caution">
    <text evidence="2">The sequence shown here is derived from an EMBL/GenBank/DDBJ whole genome shotgun (WGS) entry which is preliminary data.</text>
</comment>
<evidence type="ECO:0000259" key="1">
    <source>
        <dbReference type="Pfam" id="PF25797"/>
    </source>
</evidence>
<dbReference type="InterPro" id="IPR042160">
    <property type="entry name" value="HD-Zip_IV"/>
</dbReference>
<gene>
    <name evidence="2" type="primary">gb14651</name>
    <name evidence="2" type="ORF">PR202_gb14651</name>
</gene>
<dbReference type="Proteomes" id="UP001054889">
    <property type="component" value="Unassembled WGS sequence"/>
</dbReference>
<organism evidence="2 3">
    <name type="scientific">Eleusine coracana subsp. coracana</name>
    <dbReference type="NCBI Taxonomy" id="191504"/>
    <lineage>
        <taxon>Eukaryota</taxon>
        <taxon>Viridiplantae</taxon>
        <taxon>Streptophyta</taxon>
        <taxon>Embryophyta</taxon>
        <taxon>Tracheophyta</taxon>
        <taxon>Spermatophyta</taxon>
        <taxon>Magnoliopsida</taxon>
        <taxon>Liliopsida</taxon>
        <taxon>Poales</taxon>
        <taxon>Poaceae</taxon>
        <taxon>PACMAD clade</taxon>
        <taxon>Chloridoideae</taxon>
        <taxon>Cynodonteae</taxon>
        <taxon>Eleusininae</taxon>
        <taxon>Eleusine</taxon>
    </lineage>
</organism>
<evidence type="ECO:0000313" key="2">
    <source>
        <dbReference type="EMBL" id="GJN26699.1"/>
    </source>
</evidence>
<name>A0AAV5ETH5_ELECO</name>
<sequence>MSSIAVPDHESAAVTLEGKRSLLKLARRMMDNFCAGVSASSAREWSKLDGLTGSIGADVRVMVRKSVDEPGVPPGVVLSAATSVWIPVTSERLFNFLRNEGLRAEWDILSNGGPMQQMIRIAKGQMDGNSVSLLRATPTSTNQNSMLILQETCTDESGAMVVYAPVDIPAMQLVMGGGDSTYVALLPSGFAILPDGPSMGGKTTGSLLTVAFQILVNSQPTAKLTAESVDTVNNLIACTIKKIMVALHCDV</sequence>
<dbReference type="EMBL" id="BQKI01000079">
    <property type="protein sequence ID" value="GJN26699.1"/>
    <property type="molecule type" value="Genomic_DNA"/>
</dbReference>